<gene>
    <name evidence="1" type="ORF">LCGC14_3167460</name>
</gene>
<protein>
    <submittedName>
        <fullName evidence="1">Uncharacterized protein</fullName>
    </submittedName>
</protein>
<reference evidence="1" key="1">
    <citation type="journal article" date="2015" name="Nature">
        <title>Complex archaea that bridge the gap between prokaryotes and eukaryotes.</title>
        <authorList>
            <person name="Spang A."/>
            <person name="Saw J.H."/>
            <person name="Jorgensen S.L."/>
            <person name="Zaremba-Niedzwiedzka K."/>
            <person name="Martijn J."/>
            <person name="Lind A.E."/>
            <person name="van Eijk R."/>
            <person name="Schleper C."/>
            <person name="Guy L."/>
            <person name="Ettema T.J."/>
        </authorList>
    </citation>
    <scope>NUCLEOTIDE SEQUENCE</scope>
</reference>
<dbReference type="AlphaFoldDB" id="A0A0F8XQ33"/>
<sequence>MNYTDKMDPECVALCDAMNRFEGIRTNESCCGHGKDNFRIWFSAESLDVLPPLLYYFASCHSGVYGWSVRVKTDCGMSPAHFCAESEEMGNGTYLDAEKIAECMNDYLDNPDEEAAI</sequence>
<name>A0A0F8XQ33_9ZZZZ</name>
<evidence type="ECO:0000313" key="1">
    <source>
        <dbReference type="EMBL" id="KKK44199.1"/>
    </source>
</evidence>
<proteinExistence type="predicted"/>
<dbReference type="EMBL" id="LAZR01070197">
    <property type="protein sequence ID" value="KKK44199.1"/>
    <property type="molecule type" value="Genomic_DNA"/>
</dbReference>
<comment type="caution">
    <text evidence="1">The sequence shown here is derived from an EMBL/GenBank/DDBJ whole genome shotgun (WGS) entry which is preliminary data.</text>
</comment>
<organism evidence="1">
    <name type="scientific">marine sediment metagenome</name>
    <dbReference type="NCBI Taxonomy" id="412755"/>
    <lineage>
        <taxon>unclassified sequences</taxon>
        <taxon>metagenomes</taxon>
        <taxon>ecological metagenomes</taxon>
    </lineage>
</organism>
<accession>A0A0F8XQ33</accession>